<evidence type="ECO:0000313" key="2">
    <source>
        <dbReference type="EMBL" id="SHN44171.1"/>
    </source>
</evidence>
<organism evidence="2 3">
    <name type="scientific">Duganella sacchari</name>
    <dbReference type="NCBI Taxonomy" id="551987"/>
    <lineage>
        <taxon>Bacteria</taxon>
        <taxon>Pseudomonadati</taxon>
        <taxon>Pseudomonadota</taxon>
        <taxon>Betaproteobacteria</taxon>
        <taxon>Burkholderiales</taxon>
        <taxon>Oxalobacteraceae</taxon>
        <taxon>Telluria group</taxon>
        <taxon>Duganella</taxon>
    </lineage>
</organism>
<dbReference type="AlphaFoldDB" id="A0A1M7RDC4"/>
<feature type="region of interest" description="Disordered" evidence="1">
    <location>
        <begin position="96"/>
        <end position="120"/>
    </location>
</feature>
<name>A0A1M7RDC4_9BURK</name>
<evidence type="ECO:0000256" key="1">
    <source>
        <dbReference type="SAM" id="MobiDB-lite"/>
    </source>
</evidence>
<proteinExistence type="predicted"/>
<dbReference type="Proteomes" id="UP000184339">
    <property type="component" value="Unassembled WGS sequence"/>
</dbReference>
<gene>
    <name evidence="2" type="ORF">SAMN05192549_12065</name>
</gene>
<reference evidence="3" key="1">
    <citation type="submission" date="2016-11" db="EMBL/GenBank/DDBJ databases">
        <authorList>
            <person name="Varghese N."/>
            <person name="Submissions S."/>
        </authorList>
    </citation>
    <scope>NUCLEOTIDE SEQUENCE [LARGE SCALE GENOMIC DNA]</scope>
    <source>
        <strain evidence="3">Sac-22</strain>
    </source>
</reference>
<dbReference type="OrthoDB" id="6835315at2"/>
<accession>A0A1M7RDC4</accession>
<protein>
    <submittedName>
        <fullName evidence="2">Uncharacterized protein</fullName>
    </submittedName>
</protein>
<keyword evidence="3" id="KW-1185">Reference proteome</keyword>
<dbReference type="RefSeq" id="WP_139260723.1">
    <property type="nucleotide sequence ID" value="NZ_FRCX01000020.1"/>
</dbReference>
<dbReference type="EMBL" id="FRCX01000020">
    <property type="protein sequence ID" value="SHN44171.1"/>
    <property type="molecule type" value="Genomic_DNA"/>
</dbReference>
<evidence type="ECO:0000313" key="3">
    <source>
        <dbReference type="Proteomes" id="UP000184339"/>
    </source>
</evidence>
<sequence length="212" mass="23276">MDAIVRQDSGDVHARLAELGLTREQLLDVVRAFVAGFTSATDNDPPGAPGWLSWRAGVRRAREVLLPLGWEKSDSGISTVFSRSLKMRLAILNADEGTGSKDSVPQNRSRKGPNSERATQVNREMMPGAEDWPIPAGKPVESIEDFATWHLCVNVGMDEVTAELTLLSDIEGGYYTGFIEKIIVVGPGEWKAIEFSEPDDDSPEPEVRVVRK</sequence>